<feature type="compositionally biased region" description="Low complexity" evidence="3">
    <location>
        <begin position="730"/>
        <end position="765"/>
    </location>
</feature>
<sequence length="1003" mass="110294">METVPIIFYWGGNIIRDPDEGVSYDAKPKGIYAVQIGTTLSNLVEMFTSKVASYGESVRLTFKCRYPYREWQTHNKYKILQINDDEALNTVLSIGASFQAPNCLEVYIDKEVVYNIPNMAQMDSRPFTTLLMHGIDTTAFQSPINSFASLLDYMLLQNPTKSEASCIIPQPPSTLPPLCTFLGNKQPSYKGMEVKKLQSWVSHTTRSMPVPIIGEFRISQLVAGFWSFGSADFDCFLSSGASTDLIFGKSENPDLKYLSNEHFLNCGSGGFHLFGSSSDEMDSNGIAHSPKVIEEEGSSSQEVQKGFGQTFHVDASVELENKSVNEQFDAGIFNGTEEEMISALVVGSKSKNEQFDAGSFDGADAQKISSPVAGKKYLGEHSDVGSPDGVDYRRTNSLQQSSVLEISPSKDPFVTPPRQAQKSLDHCITAPVGTRKTLFLESHEVAFSRSMTDKREFPRPDLKLDRLSELAKKNLIANLVKIQNDGTVEVDLTKSAPVASELLQLQSIEGLPSNIDCVTAELNKSVPKLKIAIIVEFGHHVRLATHVNFSTFVKSAGIDFYPLGGDPRVLAGYMARNKGLIPSAPGEISIQRKQLKAIIESLLPACTEPDVDTGEPFRAQAIIANPPAYGHAHVAEALAVPLHIFFTMPWTPTYEFPHPLARVPQSAGYWLSYIVVDLLIWWGIRGYINDFRKRNLKLAPIAYFSLYRGSVSHLPTAYMWSPHVMPKPSASSPSSPSSSLDLYPSTSSSASSSEATSFHSSSSSTSRRELEPIGPLEDPKKTTDIILEALKNTGQRGIICRGWGDLGTLPEVSDSVFPLEDCPHDWLFPQCLAVLYMPGNTTLMHSFVMHFKVTDLCDRSLKGNGIVMNVQVHHGGAGTTATGLRAGCPTTIVPFFGDQFFWGERIYEKGLGPAPIPIAQFNVESLSDAVQFMLQPEVKSRAMEIAKLIENEDGVAAAVDAFHRHLPSELPLPRSFPQEDDQPNPLQWFFIQIGNLCCLLCGS</sequence>
<dbReference type="SUPFAM" id="SSF53756">
    <property type="entry name" value="UDP-Glycosyltransferase/glycogen phosphorylase"/>
    <property type="match status" value="2"/>
</dbReference>
<dbReference type="Pfam" id="PF03033">
    <property type="entry name" value="Glyco_transf_28"/>
    <property type="match status" value="1"/>
</dbReference>
<dbReference type="PANTHER" id="PTHR48050:SF16">
    <property type="entry name" value="STEROL 3-BETA-GLUCOSYLTRANSFERASE UGT80B1"/>
    <property type="match status" value="1"/>
</dbReference>
<evidence type="ECO:0000313" key="5">
    <source>
        <dbReference type="EMBL" id="THG04838.1"/>
    </source>
</evidence>
<gene>
    <name evidence="5" type="ORF">TEA_027815</name>
</gene>
<dbReference type="InterPro" id="IPR004276">
    <property type="entry name" value="GlycoTrans_28_N"/>
</dbReference>
<accession>A0A4S4DP69</accession>
<protein>
    <recommendedName>
        <fullName evidence="4">Glycosyltransferase family 28 N-terminal domain-containing protein</fullName>
    </recommendedName>
</protein>
<feature type="region of interest" description="Disordered" evidence="3">
    <location>
        <begin position="730"/>
        <end position="779"/>
    </location>
</feature>
<keyword evidence="2" id="KW-0284">Flavonoid biosynthesis</keyword>
<evidence type="ECO:0000259" key="4">
    <source>
        <dbReference type="Pfam" id="PF03033"/>
    </source>
</evidence>
<proteinExistence type="predicted"/>
<keyword evidence="6" id="KW-1185">Reference proteome</keyword>
<evidence type="ECO:0000313" key="6">
    <source>
        <dbReference type="Proteomes" id="UP000306102"/>
    </source>
</evidence>
<keyword evidence="1" id="KW-0808">Transferase</keyword>
<dbReference type="EMBL" id="SDRB02010704">
    <property type="protein sequence ID" value="THG04838.1"/>
    <property type="molecule type" value="Genomic_DNA"/>
</dbReference>
<evidence type="ECO:0000256" key="1">
    <source>
        <dbReference type="ARBA" id="ARBA00022679"/>
    </source>
</evidence>
<dbReference type="Gene3D" id="3.40.50.2000">
    <property type="entry name" value="Glycogen Phosphorylase B"/>
    <property type="match status" value="3"/>
</dbReference>
<dbReference type="InterPro" id="IPR002213">
    <property type="entry name" value="UDP_glucos_trans"/>
</dbReference>
<evidence type="ECO:0000256" key="3">
    <source>
        <dbReference type="SAM" id="MobiDB-lite"/>
    </source>
</evidence>
<dbReference type="AlphaFoldDB" id="A0A4S4DP69"/>
<feature type="domain" description="Glycosyltransferase family 28 N-terminal" evidence="4">
    <location>
        <begin position="536"/>
        <end position="656"/>
    </location>
</feature>
<dbReference type="Proteomes" id="UP000306102">
    <property type="component" value="Unassembled WGS sequence"/>
</dbReference>
<reference evidence="5 6" key="1">
    <citation type="journal article" date="2018" name="Proc. Natl. Acad. Sci. U.S.A.">
        <title>Draft genome sequence of Camellia sinensis var. sinensis provides insights into the evolution of the tea genome and tea quality.</title>
        <authorList>
            <person name="Wei C."/>
            <person name="Yang H."/>
            <person name="Wang S."/>
            <person name="Zhao J."/>
            <person name="Liu C."/>
            <person name="Gao L."/>
            <person name="Xia E."/>
            <person name="Lu Y."/>
            <person name="Tai Y."/>
            <person name="She G."/>
            <person name="Sun J."/>
            <person name="Cao H."/>
            <person name="Tong W."/>
            <person name="Gao Q."/>
            <person name="Li Y."/>
            <person name="Deng W."/>
            <person name="Jiang X."/>
            <person name="Wang W."/>
            <person name="Chen Q."/>
            <person name="Zhang S."/>
            <person name="Li H."/>
            <person name="Wu J."/>
            <person name="Wang P."/>
            <person name="Li P."/>
            <person name="Shi C."/>
            <person name="Zheng F."/>
            <person name="Jian J."/>
            <person name="Huang B."/>
            <person name="Shan D."/>
            <person name="Shi M."/>
            <person name="Fang C."/>
            <person name="Yue Y."/>
            <person name="Li F."/>
            <person name="Li D."/>
            <person name="Wei S."/>
            <person name="Han B."/>
            <person name="Jiang C."/>
            <person name="Yin Y."/>
            <person name="Xia T."/>
            <person name="Zhang Z."/>
            <person name="Bennetzen J.L."/>
            <person name="Zhao S."/>
            <person name="Wan X."/>
        </authorList>
    </citation>
    <scope>NUCLEOTIDE SEQUENCE [LARGE SCALE GENOMIC DNA]</scope>
    <source>
        <strain evidence="6">cv. Shuchazao</strain>
        <tissue evidence="5">Leaf</tissue>
    </source>
</reference>
<name>A0A4S4DP69_CAMSN</name>
<dbReference type="GO" id="GO:0009813">
    <property type="term" value="P:flavonoid biosynthetic process"/>
    <property type="evidence" value="ECO:0007669"/>
    <property type="project" value="UniProtKB-KW"/>
</dbReference>
<dbReference type="InterPro" id="IPR050426">
    <property type="entry name" value="Glycosyltransferase_28"/>
</dbReference>
<dbReference type="PANTHER" id="PTHR48050">
    <property type="entry name" value="STEROL 3-BETA-GLUCOSYLTRANSFERASE"/>
    <property type="match status" value="1"/>
</dbReference>
<dbReference type="GO" id="GO:0016906">
    <property type="term" value="F:sterol 3-beta-glucosyltransferase activity"/>
    <property type="evidence" value="ECO:0007669"/>
    <property type="project" value="UniProtKB-ARBA"/>
</dbReference>
<dbReference type="CDD" id="cd03784">
    <property type="entry name" value="GT1_Gtf-like"/>
    <property type="match status" value="1"/>
</dbReference>
<organism evidence="5 6">
    <name type="scientific">Camellia sinensis var. sinensis</name>
    <name type="common">China tea</name>
    <dbReference type="NCBI Taxonomy" id="542762"/>
    <lineage>
        <taxon>Eukaryota</taxon>
        <taxon>Viridiplantae</taxon>
        <taxon>Streptophyta</taxon>
        <taxon>Embryophyta</taxon>
        <taxon>Tracheophyta</taxon>
        <taxon>Spermatophyta</taxon>
        <taxon>Magnoliopsida</taxon>
        <taxon>eudicotyledons</taxon>
        <taxon>Gunneridae</taxon>
        <taxon>Pentapetalae</taxon>
        <taxon>asterids</taxon>
        <taxon>Ericales</taxon>
        <taxon>Theaceae</taxon>
        <taxon>Camellia</taxon>
    </lineage>
</organism>
<comment type="caution">
    <text evidence="5">The sequence shown here is derived from an EMBL/GenBank/DDBJ whole genome shotgun (WGS) entry which is preliminary data.</text>
</comment>
<feature type="compositionally biased region" description="Basic and acidic residues" evidence="3">
    <location>
        <begin position="766"/>
        <end position="779"/>
    </location>
</feature>
<evidence type="ECO:0000256" key="2">
    <source>
        <dbReference type="ARBA" id="ARBA00023241"/>
    </source>
</evidence>
<dbReference type="GO" id="GO:0005975">
    <property type="term" value="P:carbohydrate metabolic process"/>
    <property type="evidence" value="ECO:0007669"/>
    <property type="project" value="InterPro"/>
</dbReference>